<organism evidence="3 4">
    <name type="scientific">Candidatus Daviesbacteria bacterium RIFCSPHIGHO2_12_FULL_43_11</name>
    <dbReference type="NCBI Taxonomy" id="1797780"/>
    <lineage>
        <taxon>Bacteria</taxon>
        <taxon>Candidatus Daviesiibacteriota</taxon>
    </lineage>
</organism>
<keyword evidence="2" id="KW-0812">Transmembrane</keyword>
<gene>
    <name evidence="3" type="ORF">A3E45_04135</name>
</gene>
<evidence type="ECO:0000313" key="3">
    <source>
        <dbReference type="EMBL" id="OGE36253.1"/>
    </source>
</evidence>
<accession>A0A1F5K5K1</accession>
<reference evidence="3 4" key="1">
    <citation type="journal article" date="2016" name="Nat. Commun.">
        <title>Thousands of microbial genomes shed light on interconnected biogeochemical processes in an aquifer system.</title>
        <authorList>
            <person name="Anantharaman K."/>
            <person name="Brown C.T."/>
            <person name="Hug L.A."/>
            <person name="Sharon I."/>
            <person name="Castelle C.J."/>
            <person name="Probst A.J."/>
            <person name="Thomas B.C."/>
            <person name="Singh A."/>
            <person name="Wilkins M.J."/>
            <person name="Karaoz U."/>
            <person name="Brodie E.L."/>
            <person name="Williams K.H."/>
            <person name="Hubbard S.S."/>
            <person name="Banfield J.F."/>
        </authorList>
    </citation>
    <scope>NUCLEOTIDE SEQUENCE [LARGE SCALE GENOMIC DNA]</scope>
</reference>
<feature type="transmembrane region" description="Helical" evidence="2">
    <location>
        <begin position="12"/>
        <end position="35"/>
    </location>
</feature>
<keyword evidence="1" id="KW-0175">Coiled coil</keyword>
<dbReference type="Proteomes" id="UP000176405">
    <property type="component" value="Unassembled WGS sequence"/>
</dbReference>
<dbReference type="STRING" id="1797780.A3E45_04135"/>
<dbReference type="AlphaFoldDB" id="A0A1F5K5K1"/>
<name>A0A1F5K5K1_9BACT</name>
<protein>
    <submittedName>
        <fullName evidence="3">Uncharacterized protein</fullName>
    </submittedName>
</protein>
<evidence type="ECO:0000256" key="2">
    <source>
        <dbReference type="SAM" id="Phobius"/>
    </source>
</evidence>
<evidence type="ECO:0000313" key="4">
    <source>
        <dbReference type="Proteomes" id="UP000176405"/>
    </source>
</evidence>
<feature type="coiled-coil region" evidence="1">
    <location>
        <begin position="94"/>
        <end position="170"/>
    </location>
</feature>
<proteinExistence type="predicted"/>
<evidence type="ECO:0000256" key="1">
    <source>
        <dbReference type="SAM" id="Coils"/>
    </source>
</evidence>
<dbReference type="EMBL" id="MFDH01000014">
    <property type="protein sequence ID" value="OGE36253.1"/>
    <property type="molecule type" value="Genomic_DNA"/>
</dbReference>
<comment type="caution">
    <text evidence="3">The sequence shown here is derived from an EMBL/GenBank/DDBJ whole genome shotgun (WGS) entry which is preliminary data.</text>
</comment>
<keyword evidence="2" id="KW-1133">Transmembrane helix</keyword>
<sequence length="218" mass="24671">MLNLMPNSILSPAFIGHLLAAILALGFLITLALFLRERRNLQKLLKDNSFESVRRKNAAILAEALEKAQNVVEKSRLSVDKFENYFQGQFNSQAEKAQQALDKHLETIRSQSERAELLSASYTKEKANGILERFEKNLESFLTQAEAKSTQSLESELAAVRQTIETYKKQQLSLVDENIVAMLEKTLGLVLAKKISLKDQLDLVYEALEKAKVEKFIL</sequence>
<keyword evidence="2" id="KW-0472">Membrane</keyword>